<evidence type="ECO:0000313" key="3">
    <source>
        <dbReference type="EMBL" id="RDI45686.1"/>
    </source>
</evidence>
<sequence length="118" mass="13111">MKHYLTPISILVLALSIYCGCRMLANEWKQDHFIKQDAAASIRSVLDRGVQKPKLLMTADEVAVYLGINTEEVQQLGPIANSSGVTSELPYIQIGNQIYFSKMAVDEWISKQGTVIVP</sequence>
<keyword evidence="1" id="KW-1133">Transmembrane helix</keyword>
<reference evidence="3 4" key="1">
    <citation type="submission" date="2018-07" db="EMBL/GenBank/DDBJ databases">
        <title>Genomic Encyclopedia of Type Strains, Phase IV (KMG-IV): sequencing the most valuable type-strain genomes for metagenomic binning, comparative biology and taxonomic classification.</title>
        <authorList>
            <person name="Goeker M."/>
        </authorList>
    </citation>
    <scope>NUCLEOTIDE SEQUENCE [LARGE SCALE GENOMIC DNA]</scope>
    <source>
        <strain evidence="3 4">DSM 25281</strain>
    </source>
</reference>
<dbReference type="Pfam" id="PF12728">
    <property type="entry name" value="HTH_17"/>
    <property type="match status" value="1"/>
</dbReference>
<organism evidence="3 4">
    <name type="scientific">Falsibacillus pallidus</name>
    <dbReference type="NCBI Taxonomy" id="493781"/>
    <lineage>
        <taxon>Bacteria</taxon>
        <taxon>Bacillati</taxon>
        <taxon>Bacillota</taxon>
        <taxon>Bacilli</taxon>
        <taxon>Bacillales</taxon>
        <taxon>Bacillaceae</taxon>
        <taxon>Falsibacillus</taxon>
    </lineage>
</organism>
<gene>
    <name evidence="3" type="ORF">DFR59_102318</name>
</gene>
<accession>A0A370GR17</accession>
<keyword evidence="1" id="KW-0472">Membrane</keyword>
<keyword evidence="4" id="KW-1185">Reference proteome</keyword>
<proteinExistence type="predicted"/>
<evidence type="ECO:0000256" key="1">
    <source>
        <dbReference type="SAM" id="Phobius"/>
    </source>
</evidence>
<evidence type="ECO:0000259" key="2">
    <source>
        <dbReference type="Pfam" id="PF12728"/>
    </source>
</evidence>
<evidence type="ECO:0000313" key="4">
    <source>
        <dbReference type="Proteomes" id="UP000255326"/>
    </source>
</evidence>
<feature type="domain" description="Helix-turn-helix" evidence="2">
    <location>
        <begin position="56"/>
        <end position="112"/>
    </location>
</feature>
<comment type="caution">
    <text evidence="3">The sequence shown here is derived from an EMBL/GenBank/DDBJ whole genome shotgun (WGS) entry which is preliminary data.</text>
</comment>
<dbReference type="RefSeq" id="WP_114744512.1">
    <property type="nucleotide sequence ID" value="NZ_QQAY01000002.1"/>
</dbReference>
<dbReference type="Proteomes" id="UP000255326">
    <property type="component" value="Unassembled WGS sequence"/>
</dbReference>
<dbReference type="EMBL" id="QQAY01000002">
    <property type="protein sequence ID" value="RDI45686.1"/>
    <property type="molecule type" value="Genomic_DNA"/>
</dbReference>
<protein>
    <recommendedName>
        <fullName evidence="2">Helix-turn-helix domain-containing protein</fullName>
    </recommendedName>
</protein>
<name>A0A370GR17_9BACI</name>
<dbReference type="OrthoDB" id="2886329at2"/>
<feature type="transmembrane region" description="Helical" evidence="1">
    <location>
        <begin position="6"/>
        <end position="25"/>
    </location>
</feature>
<dbReference type="InterPro" id="IPR041657">
    <property type="entry name" value="HTH_17"/>
</dbReference>
<keyword evidence="1" id="KW-0812">Transmembrane</keyword>
<dbReference type="AlphaFoldDB" id="A0A370GR17"/>